<organism evidence="2 3">
    <name type="scientific">Asticcacaulis excentricus</name>
    <dbReference type="NCBI Taxonomy" id="78587"/>
    <lineage>
        <taxon>Bacteria</taxon>
        <taxon>Pseudomonadati</taxon>
        <taxon>Pseudomonadota</taxon>
        <taxon>Alphaproteobacteria</taxon>
        <taxon>Caulobacterales</taxon>
        <taxon>Caulobacteraceae</taxon>
        <taxon>Asticcacaulis</taxon>
    </lineage>
</organism>
<sequence>MAKLPGVARRDLNGASISTDVVRPTDFGLGALGDAMERFNASEDRIAQENAQRALTGLDTAYNDTYGQLEATRDTTRPGFAKAATDSYDALSAGTRAMLNEREQRFFDQMNDANRAGRVQRAADVENADIGRIVQAQQEAVRASETSKVLTGFNIDIMQQLKDDERGDVMLQPDYEATATARFDQRAQSLIDAAPEWQKPILTQQVAQLRSKVQLDLRGTLMRVNETQIRENSKQVIGNLVNAVRLSPTKDAYQTAMTEGTKAISALPPEQRIQVMASMPTTFLGAMADSYVDNQDAAGLEAFLQSPDFEAAKVMQPEVFARFQGQVATIRASAAQAAAAQALEQDMQDELTRITVTGEGASLSQAQFIKAYGPVEGPVRFKQYGQAATEAKADFGLTKTALTQTSAQYAETIAAMKPADNDPDYARKYARWQKAREAGDRVFAARQADGAGAALSMPDYNAKWQAVQSGQPGAGEQWANGVVALQKQWGHSDAQLSVLPGRAARSIVNAIKKAPPDQKDERLLEAWNTLGGFGRYGGLGLRDLQRARLDGTDAAILNQTQGDPVALGQYAYLTGRAAQIKLNENQTASLKSAVDEAMDDYVGTWAYSPAGQGFGGNLKQAAYQMARGLKADGKGDDEAARDVAKLLIEQRYAISDRLNIRVPRALANQQRVQVKLKGGLFARPAETDGLGAVTLGLQYIKTDLELGRRAFQPRQTSPGLTADQERERERSQIKDRGVWINTEDDTGVMLTVPSATGGFRAVFGEDGKPIVVTWEQAQRHAWEGL</sequence>
<dbReference type="AlphaFoldDB" id="A0A3G9FXU3"/>
<evidence type="ECO:0000313" key="2">
    <source>
        <dbReference type="EMBL" id="BBF79922.1"/>
    </source>
</evidence>
<protein>
    <submittedName>
        <fullName evidence="2">Uncharacterized protein</fullName>
    </submittedName>
</protein>
<feature type="region of interest" description="Disordered" evidence="1">
    <location>
        <begin position="711"/>
        <end position="733"/>
    </location>
</feature>
<dbReference type="RefSeq" id="WP_126420068.1">
    <property type="nucleotide sequence ID" value="NZ_AP018827.1"/>
</dbReference>
<accession>A0A3G9FXU3</accession>
<feature type="compositionally biased region" description="Basic and acidic residues" evidence="1">
    <location>
        <begin position="723"/>
        <end position="733"/>
    </location>
</feature>
<dbReference type="OrthoDB" id="8099120at2"/>
<name>A0A3G9FXU3_9CAUL</name>
<dbReference type="EMBL" id="AP018827">
    <property type="protein sequence ID" value="BBF79922.1"/>
    <property type="molecule type" value="Genomic_DNA"/>
</dbReference>
<proteinExistence type="predicted"/>
<evidence type="ECO:0000313" key="3">
    <source>
        <dbReference type="Proteomes" id="UP000278756"/>
    </source>
</evidence>
<reference evidence="3" key="2">
    <citation type="journal article" date="2017" name="Plant Physiol. Biochem.">
        <title>Differential oxidative and antioxidative response of duckweed Lemna minor toward plant growth promoting/inhibiting bacteria.</title>
        <authorList>
            <person name="Ishizawa H."/>
            <person name="Kuroda M."/>
            <person name="Morikawa M."/>
            <person name="Ike M."/>
        </authorList>
    </citation>
    <scope>NUCLEOTIDE SEQUENCE [LARGE SCALE GENOMIC DNA]</scope>
    <source>
        <strain evidence="3">M6</strain>
    </source>
</reference>
<gene>
    <name evidence="2" type="ORF">EM6_0499</name>
</gene>
<evidence type="ECO:0000256" key="1">
    <source>
        <dbReference type="SAM" id="MobiDB-lite"/>
    </source>
</evidence>
<reference evidence="3" key="1">
    <citation type="journal article" date="2017" name="Biotechnol. Biofuels">
        <title>Evaluation of environmental bacterial communities as a factor affecting the growth of duckweed Lemna minor.</title>
        <authorList>
            <person name="Ishizawa H."/>
            <person name="Kuroda M."/>
            <person name="Morikawa M."/>
            <person name="Ike M."/>
        </authorList>
    </citation>
    <scope>NUCLEOTIDE SEQUENCE [LARGE SCALE GENOMIC DNA]</scope>
    <source>
        <strain evidence="3">M6</strain>
    </source>
</reference>
<dbReference type="Proteomes" id="UP000278756">
    <property type="component" value="Chromosome 1"/>
</dbReference>